<dbReference type="Gene3D" id="3.40.1580.10">
    <property type="entry name" value="SMI1/KNR4-like"/>
    <property type="match status" value="1"/>
</dbReference>
<evidence type="ECO:0000259" key="1">
    <source>
        <dbReference type="SMART" id="SM00860"/>
    </source>
</evidence>
<dbReference type="RefSeq" id="WP_415578670.1">
    <property type="nucleotide sequence ID" value="NZ_CBCRUQ010000009.1"/>
</dbReference>
<dbReference type="SMART" id="SM00860">
    <property type="entry name" value="SMI1_KNR4"/>
    <property type="match status" value="1"/>
</dbReference>
<dbReference type="KEGG" id="hhw:NCTC503_00503"/>
<accession>A0A4U9R2Q1</accession>
<gene>
    <name evidence="2" type="ORF">NCTC503_00503</name>
</gene>
<dbReference type="InterPro" id="IPR037883">
    <property type="entry name" value="Knr4/Smi1-like_sf"/>
</dbReference>
<keyword evidence="3" id="KW-1185">Reference proteome</keyword>
<proteinExistence type="predicted"/>
<reference evidence="2 3" key="1">
    <citation type="submission" date="2019-05" db="EMBL/GenBank/DDBJ databases">
        <authorList>
            <consortium name="Pathogen Informatics"/>
        </authorList>
    </citation>
    <scope>NUCLEOTIDE SEQUENCE [LARGE SCALE GENOMIC DNA]</scope>
    <source>
        <strain evidence="2 3">NCTC503</strain>
    </source>
</reference>
<dbReference type="SUPFAM" id="SSF160631">
    <property type="entry name" value="SMI1/KNR4-like"/>
    <property type="match status" value="1"/>
</dbReference>
<feature type="domain" description="Knr4/Smi1-like" evidence="1">
    <location>
        <begin position="26"/>
        <end position="151"/>
    </location>
</feature>
<sequence>MVGYKDYEKAVNLIEDNEELKDDIGGCSYKLIEMAEKRLNMKFPKSYTDFLLKFGALSFGSEEIYGIVREDFDNSRVPDAIWYTLVERRDAQIPYWLLSIYDTGSEELICLNFNNINKEGEPTVVSFVPGIDREYQIYEEISKDFGEFLLSRIKMELDI</sequence>
<dbReference type="Pfam" id="PF14567">
    <property type="entry name" value="SUKH_5"/>
    <property type="match status" value="1"/>
</dbReference>
<protein>
    <submittedName>
        <fullName evidence="2">SMI1 / KNR4 family</fullName>
    </submittedName>
</protein>
<dbReference type="Proteomes" id="UP000308489">
    <property type="component" value="Chromosome 1"/>
</dbReference>
<evidence type="ECO:0000313" key="2">
    <source>
        <dbReference type="EMBL" id="VTQ84233.1"/>
    </source>
</evidence>
<dbReference type="AlphaFoldDB" id="A0A4U9R2Q1"/>
<name>A0A4U9R2Q1_HATHI</name>
<dbReference type="InterPro" id="IPR018958">
    <property type="entry name" value="Knr4/Smi1-like_dom"/>
</dbReference>
<evidence type="ECO:0000313" key="3">
    <source>
        <dbReference type="Proteomes" id="UP000308489"/>
    </source>
</evidence>
<organism evidence="2 3">
    <name type="scientific">Hathewaya histolytica</name>
    <name type="common">Clostridium histolyticum</name>
    <dbReference type="NCBI Taxonomy" id="1498"/>
    <lineage>
        <taxon>Bacteria</taxon>
        <taxon>Bacillati</taxon>
        <taxon>Bacillota</taxon>
        <taxon>Clostridia</taxon>
        <taxon>Eubacteriales</taxon>
        <taxon>Clostridiaceae</taxon>
        <taxon>Hathewaya</taxon>
    </lineage>
</organism>
<dbReference type="EMBL" id="LR590481">
    <property type="protein sequence ID" value="VTQ84233.1"/>
    <property type="molecule type" value="Genomic_DNA"/>
</dbReference>